<name>W9G7T6_9MICO</name>
<feature type="compositionally biased region" description="Basic residues" evidence="1">
    <location>
        <begin position="1"/>
        <end position="12"/>
    </location>
</feature>
<accession>W9G7T6</accession>
<dbReference type="GO" id="GO:0005524">
    <property type="term" value="F:ATP binding"/>
    <property type="evidence" value="ECO:0007669"/>
    <property type="project" value="UniProtKB-KW"/>
</dbReference>
<evidence type="ECO:0000313" key="3">
    <source>
        <dbReference type="Proteomes" id="UP000019489"/>
    </source>
</evidence>
<comment type="caution">
    <text evidence="2">The sequence shown here is derived from an EMBL/GenBank/DDBJ whole genome shotgun (WGS) entry which is preliminary data.</text>
</comment>
<keyword evidence="2" id="KW-0067">ATP-binding</keyword>
<organism evidence="2 3">
    <name type="scientific">Intrasporangium oryzae NRRL B-24470</name>
    <dbReference type="NCBI Taxonomy" id="1386089"/>
    <lineage>
        <taxon>Bacteria</taxon>
        <taxon>Bacillati</taxon>
        <taxon>Actinomycetota</taxon>
        <taxon>Actinomycetes</taxon>
        <taxon>Micrococcales</taxon>
        <taxon>Intrasporangiaceae</taxon>
        <taxon>Intrasporangium</taxon>
    </lineage>
</organism>
<protein>
    <submittedName>
        <fullName evidence="2">ATP-binding protein</fullName>
    </submittedName>
</protein>
<reference evidence="2 3" key="1">
    <citation type="submission" date="2013-08" db="EMBL/GenBank/DDBJ databases">
        <title>Intrasporangium oryzae NRRL B-24470.</title>
        <authorList>
            <person name="Liu H."/>
            <person name="Wang G."/>
        </authorList>
    </citation>
    <scope>NUCLEOTIDE SEQUENCE [LARGE SCALE GENOMIC DNA]</scope>
    <source>
        <strain evidence="2 3">NRRL B-24470</strain>
    </source>
</reference>
<evidence type="ECO:0000256" key="1">
    <source>
        <dbReference type="SAM" id="MobiDB-lite"/>
    </source>
</evidence>
<dbReference type="eggNOG" id="ENOG5033GT0">
    <property type="taxonomic scope" value="Bacteria"/>
</dbReference>
<gene>
    <name evidence="2" type="ORF">N865_13200</name>
</gene>
<dbReference type="STRING" id="1386089.N865_13200"/>
<feature type="region of interest" description="Disordered" evidence="1">
    <location>
        <begin position="1"/>
        <end position="34"/>
    </location>
</feature>
<dbReference type="EMBL" id="AWSA01000032">
    <property type="protein sequence ID" value="EWT00883.1"/>
    <property type="molecule type" value="Genomic_DNA"/>
</dbReference>
<proteinExistence type="predicted"/>
<dbReference type="OrthoDB" id="4868979at2"/>
<sequence length="74" mass="8143">MSSRSAHQRRHLSSSPFNAEPTPQEIEHFTAGDRVTHDRYGVGTVLEDSGATVTVSFGSERVRIASPFTKLTKL</sequence>
<evidence type="ECO:0000313" key="2">
    <source>
        <dbReference type="EMBL" id="EWT00883.1"/>
    </source>
</evidence>
<feature type="compositionally biased region" description="Basic and acidic residues" evidence="1">
    <location>
        <begin position="25"/>
        <end position="34"/>
    </location>
</feature>
<dbReference type="Proteomes" id="UP000019489">
    <property type="component" value="Unassembled WGS sequence"/>
</dbReference>
<keyword evidence="3" id="KW-1185">Reference proteome</keyword>
<keyword evidence="2" id="KW-0547">Nucleotide-binding</keyword>
<dbReference type="RefSeq" id="WP_034807373.1">
    <property type="nucleotide sequence ID" value="NZ_AWSA01000032.1"/>
</dbReference>
<dbReference type="AlphaFoldDB" id="W9G7T6"/>